<name>A0A381SPD3_9ZZZZ</name>
<dbReference type="EMBL" id="UINC01003308">
    <property type="protein sequence ID" value="SVA05168.1"/>
    <property type="molecule type" value="Genomic_DNA"/>
</dbReference>
<protein>
    <submittedName>
        <fullName evidence="1">Uncharacterized protein</fullName>
    </submittedName>
</protein>
<proteinExistence type="predicted"/>
<sequence length="286" mass="32383">MINEKLNSSFYKKNAAEECFTKSLNIFVKSLKKIMLVLFFITNIIISPHELTAESQGREIQNYVRSGTTLQARKRKAYENAQKESGLKIKSYLINKSALQSKKGKSAAASQKMVESGLVTLEMFKKNRWFIKNPAQSSYTKLQDYEESKKISREALKMSKYRARITGPVKPDYLYAESHSRDALKMTRTRARITGPAKPGIIFAEDVGRDAMKISKTRAIATGPVKPAILYSEQASRDAKKISIKTAKEYTTDRRDMSVYANIIESMSKRPALNSKPVNIEKTSKK</sequence>
<reference evidence="1" key="1">
    <citation type="submission" date="2018-05" db="EMBL/GenBank/DDBJ databases">
        <authorList>
            <person name="Lanie J.A."/>
            <person name="Ng W.-L."/>
            <person name="Kazmierczak K.M."/>
            <person name="Andrzejewski T.M."/>
            <person name="Davidsen T.M."/>
            <person name="Wayne K.J."/>
            <person name="Tettelin H."/>
            <person name="Glass J.I."/>
            <person name="Rusch D."/>
            <person name="Podicherti R."/>
            <person name="Tsui H.-C.T."/>
            <person name="Winkler M.E."/>
        </authorList>
    </citation>
    <scope>NUCLEOTIDE SEQUENCE</scope>
</reference>
<gene>
    <name evidence="1" type="ORF">METZ01_LOCUS58022</name>
</gene>
<accession>A0A381SPD3</accession>
<dbReference type="AlphaFoldDB" id="A0A381SPD3"/>
<evidence type="ECO:0000313" key="1">
    <source>
        <dbReference type="EMBL" id="SVA05168.1"/>
    </source>
</evidence>
<organism evidence="1">
    <name type="scientific">marine metagenome</name>
    <dbReference type="NCBI Taxonomy" id="408172"/>
    <lineage>
        <taxon>unclassified sequences</taxon>
        <taxon>metagenomes</taxon>
        <taxon>ecological metagenomes</taxon>
    </lineage>
</organism>